<dbReference type="PROSITE" id="PS50995">
    <property type="entry name" value="HTH_MARR_2"/>
    <property type="match status" value="1"/>
</dbReference>
<dbReference type="InterPro" id="IPR000835">
    <property type="entry name" value="HTH_MarR-typ"/>
</dbReference>
<dbReference type="PRINTS" id="PR00598">
    <property type="entry name" value="HTHMARR"/>
</dbReference>
<dbReference type="Pfam" id="PF01047">
    <property type="entry name" value="MarR"/>
    <property type="match status" value="1"/>
</dbReference>
<protein>
    <submittedName>
        <fullName evidence="2">MarR family transcriptional regulator</fullName>
    </submittedName>
</protein>
<feature type="domain" description="HTH marR-type" evidence="1">
    <location>
        <begin position="1"/>
        <end position="124"/>
    </location>
</feature>
<sequence>MRALVLDQHDRRREVSETLGMSFIRAKALRQVVAEPMTMRELADRLNTDPPYVTVVVDDLERRGLVRRMAHPGDRRCKVVTATSAGADAAAVAERILGRPPQALRSLCAADLAELDRILAGLASG</sequence>
<dbReference type="Gene3D" id="1.10.10.10">
    <property type="entry name" value="Winged helix-like DNA-binding domain superfamily/Winged helix DNA-binding domain"/>
    <property type="match status" value="1"/>
</dbReference>
<dbReference type="Proteomes" id="UP000820669">
    <property type="component" value="Unassembled WGS sequence"/>
</dbReference>
<name>A0ABX1SGZ9_9PSEU</name>
<gene>
    <name evidence="2" type="ORF">HF526_23995</name>
</gene>
<keyword evidence="3" id="KW-1185">Reference proteome</keyword>
<dbReference type="EMBL" id="JAAXLA010000054">
    <property type="protein sequence ID" value="NMI00351.1"/>
    <property type="molecule type" value="Genomic_DNA"/>
</dbReference>
<evidence type="ECO:0000313" key="3">
    <source>
        <dbReference type="Proteomes" id="UP000820669"/>
    </source>
</evidence>
<reference evidence="2 3" key="1">
    <citation type="submission" date="2020-04" db="EMBL/GenBank/DDBJ databases">
        <authorList>
            <person name="Klaysubun C."/>
            <person name="Duangmal K."/>
            <person name="Lipun K."/>
        </authorList>
    </citation>
    <scope>NUCLEOTIDE SEQUENCE [LARGE SCALE GENOMIC DNA]</scope>
    <source>
        <strain evidence="2 3">K10HN5</strain>
    </source>
</reference>
<dbReference type="InterPro" id="IPR039422">
    <property type="entry name" value="MarR/SlyA-like"/>
</dbReference>
<evidence type="ECO:0000259" key="1">
    <source>
        <dbReference type="PROSITE" id="PS50995"/>
    </source>
</evidence>
<proteinExistence type="predicted"/>
<dbReference type="InterPro" id="IPR036390">
    <property type="entry name" value="WH_DNA-bd_sf"/>
</dbReference>
<organism evidence="2 3">
    <name type="scientific">Pseudonocardia acidicola</name>
    <dbReference type="NCBI Taxonomy" id="2724939"/>
    <lineage>
        <taxon>Bacteria</taxon>
        <taxon>Bacillati</taxon>
        <taxon>Actinomycetota</taxon>
        <taxon>Actinomycetes</taxon>
        <taxon>Pseudonocardiales</taxon>
        <taxon>Pseudonocardiaceae</taxon>
        <taxon>Pseudonocardia</taxon>
    </lineage>
</organism>
<dbReference type="PANTHER" id="PTHR33164:SF43">
    <property type="entry name" value="HTH-TYPE TRANSCRIPTIONAL REPRESSOR YETL"/>
    <property type="match status" value="1"/>
</dbReference>
<dbReference type="PANTHER" id="PTHR33164">
    <property type="entry name" value="TRANSCRIPTIONAL REGULATOR, MARR FAMILY"/>
    <property type="match status" value="1"/>
</dbReference>
<comment type="caution">
    <text evidence="2">The sequence shown here is derived from an EMBL/GenBank/DDBJ whole genome shotgun (WGS) entry which is preliminary data.</text>
</comment>
<dbReference type="InterPro" id="IPR036388">
    <property type="entry name" value="WH-like_DNA-bd_sf"/>
</dbReference>
<evidence type="ECO:0000313" key="2">
    <source>
        <dbReference type="EMBL" id="NMI00351.1"/>
    </source>
</evidence>
<dbReference type="SMART" id="SM00347">
    <property type="entry name" value="HTH_MARR"/>
    <property type="match status" value="1"/>
</dbReference>
<dbReference type="SUPFAM" id="SSF46785">
    <property type="entry name" value="Winged helix' DNA-binding domain"/>
    <property type="match status" value="1"/>
</dbReference>
<accession>A0ABX1SGZ9</accession>